<evidence type="ECO:0000259" key="13">
    <source>
        <dbReference type="PROSITE" id="PS50885"/>
    </source>
</evidence>
<keyword evidence="9" id="KW-0175">Coiled coil</keyword>
<feature type="domain" description="HAMP" evidence="13">
    <location>
        <begin position="949"/>
        <end position="1001"/>
    </location>
</feature>
<dbReference type="SUPFAM" id="SSF55874">
    <property type="entry name" value="ATPase domain of HSP90 chaperone/DNA topoisomerase II/histidine kinase"/>
    <property type="match status" value="1"/>
</dbReference>
<dbReference type="CDD" id="cd16922">
    <property type="entry name" value="HATPase_EvgS-ArcB-TorS-like"/>
    <property type="match status" value="1"/>
</dbReference>
<dbReference type="InterPro" id="IPR003018">
    <property type="entry name" value="GAF"/>
</dbReference>
<evidence type="ECO:0000256" key="4">
    <source>
        <dbReference type="ARBA" id="ARBA00022553"/>
    </source>
</evidence>
<dbReference type="RefSeq" id="WP_270167970.1">
    <property type="nucleotide sequence ID" value="NZ_CP089391.1"/>
</dbReference>
<evidence type="ECO:0000259" key="12">
    <source>
        <dbReference type="PROSITE" id="PS50110"/>
    </source>
</evidence>
<dbReference type="PROSITE" id="PS50110">
    <property type="entry name" value="RESPONSE_REGULATORY"/>
    <property type="match status" value="3"/>
</dbReference>
<dbReference type="PRINTS" id="PR00344">
    <property type="entry name" value="BCTRLSENSOR"/>
</dbReference>
<dbReference type="PANTHER" id="PTHR45339">
    <property type="entry name" value="HYBRID SIGNAL TRANSDUCTION HISTIDINE KINASE J"/>
    <property type="match status" value="1"/>
</dbReference>
<feature type="domain" description="HAMP" evidence="13">
    <location>
        <begin position="1133"/>
        <end position="1185"/>
    </location>
</feature>
<dbReference type="PANTHER" id="PTHR45339:SF1">
    <property type="entry name" value="HYBRID SIGNAL TRANSDUCTION HISTIDINE KINASE J"/>
    <property type="match status" value="1"/>
</dbReference>
<evidence type="ECO:0000256" key="3">
    <source>
        <dbReference type="ARBA" id="ARBA00012438"/>
    </source>
</evidence>
<evidence type="ECO:0000256" key="10">
    <source>
        <dbReference type="SAM" id="MobiDB-lite"/>
    </source>
</evidence>
<dbReference type="InterPro" id="IPR036097">
    <property type="entry name" value="HisK_dim/P_sf"/>
</dbReference>
<keyword evidence="4 8" id="KW-0597">Phosphoprotein</keyword>
<dbReference type="InterPro" id="IPR001789">
    <property type="entry name" value="Sig_transdc_resp-reg_receiver"/>
</dbReference>
<sequence length="2098" mass="225407">MSDLDSGTASRSGRRVPKPQPNGTSEPDSRQELLLALQAMRSGDFSVRMSGDYLGIDGKIADTFNEIIAANQRMAQQLELVGQVVGREGKTRQRVKFGLASGSWAEMEGSVNTLIDDLLWPTREVTRAVAAVAQGDLLQTVKLDVEGRPLRGEFLQSATIVNTMIKQLGVFTSEVTRVAREVGTEGKLGGQAQVPEVTGVWKDLTESVNSMANNLTNQVRNIAEVTIAVANGDLSKKITVDVRGEILQLKEAINTMVDQLRSFASEVTRVAREVGTDGKLGGQAIVPGVAGTWKDLTDSVNAMCGNLTAQVRNIANVTTAVARGDLSRKITVDVRGEILELKDTINTMVDQLNAFASEVTRVAREVGTEGKLGGQAQVPGVAGTWKDLTDNVNFMASNLTAQVRNIADVATAIAGGDLSKKITVNVSGEILQLKETLNTCVDQLNAFAGEVTRVAREVGTEGRLGGQANVLGVAGTWKDLTESVNSMASNLTAQVRNIAEVTTAVAGGDLSKKITVDVRGEILELKDTINTMVDQLNAFAGEVTRVAREVGTEGKLGGQAVVRGVGGTWKDLTDSVNSMASNLTGQVRNIAEVATAVAKGDLSKKITVNVSGEILQLKETLNTMVDQLNAFAGEVTRVAREVGTDGKLGGQADVPGVAGTWKDLTDSVNSMAGNLTAQVRNIAEVATAIAGGDLSRKITVDVRGEILQLKDTLNTMVDQLNRFAGEVTRVAREVGTEGRLGGQANVPGVAGTWKDLTDSVNSMAGNLTAQVRNIAEVTTAVARGDLSRKITVDVKGEILELKNTINTMVDQLNAFAGEVTRVAREVGTEGKLGGQAEVSGVAGTWKDLTDNVNFMASNLTAQVRNIAEVATAIAGGDLSKKITVDVRGEILLLKDTLNTMVEQLRSFAAEVTRVAREVGTEGRLGGQAVVPGVGGTWKDLTDNVNLLAANLTTQVRNIAEVTTAVARGDLSRKITVDVKGEILELKNTINTMVDQLNAFAGEVTRVAREVGTEGELGGQAQVPGVAGTWKDLTDTVNVMAVNLTEQVRGIVKVVTAVANGDLKQNLTVKSKGEVAALADTINNMTATLATFAEQVTSVAREVGVEGRLGGQADVPGAAGTWKDLTGNVNLLAANLTSQVRAIAEVATAVTKGDLTRSIQVDARGEVAELKDNINTMITNLRLTTDVNTEQDWLKTNLAKFTNMLQGQRDLATVGRLLLTELSPLVNAHTGVIYQVDNEDSPQLLLLASYAGDGVYPYQRVLPLGDGLIGQCALDRRPRVIADIPPDVVPINSALFRVAPKNLVVLPVLFEGQVKAVIELASLTSFTTSQMTFLEQLTDSIGIVLNSIEATMQTEGLLKQSQQLAGELQTQQRELQQTNDQLEQKAQQLAERNVEVERKNQEIEQARRALEEKATELALTSKYKSEFLANMSHELRTPLNSILILGQQLTDNPDGNLTGKQVEFARTIHGAGTDLLNLISDILDLSKIESGTVTVDAEEILTANLLETVGRPFRHEAENRGLSFKIDVDPNLARSIVTDSKRLQQVLKNLLSNAFKFTAEGEVRLKVAAVVGGWGTDHPVLNSAPAVIAFEVSDTGIGIPLEKQKLIFEAFQQADAGTSRKYGGTGLGLAISRELASLLGGEIHLRSAPGKGSSFTLYLPLKYSGPTLAPRPAPAPQQHGQPPALQPTAPEQPRVIEQIPDDRLSLEPGDTILLIVEDDPHYARVLVDLARDKGFKVLVAARGAEALELAKQYQPRAVSLDVFLPDMLGWTVLSQLKHNPLTRHIPVQIITLDEDRQHALARGAFSFVNKPTTTEGVAAALTQIKEYARPRRKRLLIVEDNEAEQLSIRELLHHDDIEIVTTDTGAGALSTLREAPCDCVVLDLRLPDMSGFEVLDQIRNDETLSNIPVVVFTGRELSAEEDAELHTMARSIVVKGVESPERLLDETALFLHRVITELPVEKQRMLEKLNSSDEDLIGKTALLVDDDARNIFALSSVLERRGMKVLTATTGREAVTLVESNPEIAIVLMDIMMPQMDGYQTIGVIRENPAFARLPIIALTAKAMKGDREKCLEAGASDYLAKPVNTDQLLLAIRMWLHR</sequence>
<dbReference type="SUPFAM" id="SSF55781">
    <property type="entry name" value="GAF domain-like"/>
    <property type="match status" value="1"/>
</dbReference>
<dbReference type="Pfam" id="PF02518">
    <property type="entry name" value="HATPase_c"/>
    <property type="match status" value="1"/>
</dbReference>
<feature type="domain" description="Response regulatory" evidence="12">
    <location>
        <begin position="1711"/>
        <end position="1824"/>
    </location>
</feature>
<dbReference type="EMBL" id="CP089391">
    <property type="protein sequence ID" value="WBL80591.1"/>
    <property type="molecule type" value="Genomic_DNA"/>
</dbReference>
<feature type="region of interest" description="Disordered" evidence="10">
    <location>
        <begin position="1667"/>
        <end position="1687"/>
    </location>
</feature>
<dbReference type="Pfam" id="PF00672">
    <property type="entry name" value="HAMP"/>
    <property type="match status" value="10"/>
</dbReference>
<dbReference type="SMART" id="SM00304">
    <property type="entry name" value="HAMP"/>
    <property type="match status" value="12"/>
</dbReference>
<dbReference type="InterPro" id="IPR003594">
    <property type="entry name" value="HATPase_dom"/>
</dbReference>
<dbReference type="Gene3D" id="3.30.565.10">
    <property type="entry name" value="Histidine kinase-like ATPase, C-terminal domain"/>
    <property type="match status" value="1"/>
</dbReference>
<dbReference type="EC" id="2.7.13.3" evidence="3"/>
<evidence type="ECO:0000256" key="7">
    <source>
        <dbReference type="ARBA" id="ARBA00023012"/>
    </source>
</evidence>
<comment type="subcellular location">
    <subcellularLocation>
        <location evidence="2">Membrane</location>
    </subcellularLocation>
</comment>
<feature type="region of interest" description="Disordered" evidence="10">
    <location>
        <begin position="1"/>
        <end position="29"/>
    </location>
</feature>
<keyword evidence="5" id="KW-0808">Transferase</keyword>
<dbReference type="Pfam" id="PF00512">
    <property type="entry name" value="HisKA"/>
    <property type="match status" value="1"/>
</dbReference>
<feature type="coiled-coil region" evidence="9">
    <location>
        <begin position="1357"/>
        <end position="1419"/>
    </location>
</feature>
<dbReference type="CDD" id="cd06225">
    <property type="entry name" value="HAMP"/>
    <property type="match status" value="11"/>
</dbReference>
<evidence type="ECO:0000256" key="1">
    <source>
        <dbReference type="ARBA" id="ARBA00000085"/>
    </source>
</evidence>
<dbReference type="InterPro" id="IPR005467">
    <property type="entry name" value="His_kinase_dom"/>
</dbReference>
<feature type="compositionally biased region" description="Low complexity" evidence="10">
    <location>
        <begin position="1675"/>
        <end position="1686"/>
    </location>
</feature>
<dbReference type="InterPro" id="IPR003660">
    <property type="entry name" value="HAMP_dom"/>
</dbReference>
<dbReference type="PROSITE" id="PS50109">
    <property type="entry name" value="HIS_KIN"/>
    <property type="match status" value="1"/>
</dbReference>
<feature type="domain" description="HAMP" evidence="13">
    <location>
        <begin position="116"/>
        <end position="173"/>
    </location>
</feature>
<feature type="domain" description="HAMP" evidence="13">
    <location>
        <begin position="1041"/>
        <end position="1093"/>
    </location>
</feature>
<keyword evidence="15" id="KW-1185">Reference proteome</keyword>
<evidence type="ECO:0000256" key="8">
    <source>
        <dbReference type="PROSITE-ProRule" id="PRU00169"/>
    </source>
</evidence>
<dbReference type="CDD" id="cd00082">
    <property type="entry name" value="HisKA"/>
    <property type="match status" value="1"/>
</dbReference>
<dbReference type="InterPro" id="IPR004358">
    <property type="entry name" value="Sig_transdc_His_kin-like_C"/>
</dbReference>
<keyword evidence="6" id="KW-0418">Kinase</keyword>
<feature type="domain" description="HAMP" evidence="13">
    <location>
        <begin position="581"/>
        <end position="633"/>
    </location>
</feature>
<feature type="domain" description="HAMP" evidence="13">
    <location>
        <begin position="857"/>
        <end position="909"/>
    </location>
</feature>
<feature type="domain" description="HAMP" evidence="13">
    <location>
        <begin position="765"/>
        <end position="817"/>
    </location>
</feature>
<feature type="domain" description="HAMP" evidence="13">
    <location>
        <begin position="673"/>
        <end position="725"/>
    </location>
</feature>
<dbReference type="Gene3D" id="1.10.287.130">
    <property type="match status" value="1"/>
</dbReference>
<dbReference type="SUPFAM" id="SSF47384">
    <property type="entry name" value="Homodimeric domain of signal transducing histidine kinase"/>
    <property type="match status" value="1"/>
</dbReference>
<dbReference type="Proteomes" id="UP001179614">
    <property type="component" value="Chromosome"/>
</dbReference>
<feature type="domain" description="HAMP" evidence="13">
    <location>
        <begin position="305"/>
        <end position="357"/>
    </location>
</feature>
<evidence type="ECO:0000313" key="15">
    <source>
        <dbReference type="Proteomes" id="UP001179614"/>
    </source>
</evidence>
<dbReference type="SMART" id="SM00388">
    <property type="entry name" value="HisKA"/>
    <property type="match status" value="1"/>
</dbReference>
<dbReference type="Pfam" id="PF18947">
    <property type="entry name" value="HAMP_2"/>
    <property type="match status" value="1"/>
</dbReference>
<keyword evidence="7" id="KW-0902">Two-component regulatory system</keyword>
<dbReference type="InterPro" id="IPR029016">
    <property type="entry name" value="GAF-like_dom_sf"/>
</dbReference>
<dbReference type="InterPro" id="IPR036890">
    <property type="entry name" value="HATPase_C_sf"/>
</dbReference>
<dbReference type="InterPro" id="IPR011006">
    <property type="entry name" value="CheY-like_superfamily"/>
</dbReference>
<dbReference type="Gene3D" id="3.30.450.40">
    <property type="match status" value="1"/>
</dbReference>
<accession>A0ABY7MSI2</accession>
<dbReference type="InterPro" id="IPR003661">
    <property type="entry name" value="HisK_dim/P_dom"/>
</dbReference>
<dbReference type="SMART" id="SM00448">
    <property type="entry name" value="REC"/>
    <property type="match status" value="3"/>
</dbReference>
<feature type="domain" description="HAMP" evidence="13">
    <location>
        <begin position="213"/>
        <end position="265"/>
    </location>
</feature>
<dbReference type="Pfam" id="PF13185">
    <property type="entry name" value="GAF_2"/>
    <property type="match status" value="1"/>
</dbReference>
<dbReference type="SUPFAM" id="SSF52172">
    <property type="entry name" value="CheY-like"/>
    <property type="match status" value="3"/>
</dbReference>
<feature type="domain" description="HAMP" evidence="13">
    <location>
        <begin position="489"/>
        <end position="541"/>
    </location>
</feature>
<proteinExistence type="predicted"/>
<feature type="modified residue" description="4-aspartylphosphate" evidence="8">
    <location>
        <position position="1760"/>
    </location>
</feature>
<dbReference type="Pfam" id="PF00072">
    <property type="entry name" value="Response_reg"/>
    <property type="match status" value="3"/>
</dbReference>
<evidence type="ECO:0000256" key="9">
    <source>
        <dbReference type="SAM" id="Coils"/>
    </source>
</evidence>
<reference evidence="14" key="1">
    <citation type="submission" date="2021-12" db="EMBL/GenBank/DDBJ databases">
        <title>Bradyrhizobium xenonodulans sp. nov.</title>
        <authorList>
            <person name="Claassens R."/>
            <person name="Venter S.N."/>
            <person name="Beukes C.W."/>
            <person name="Stepkowski T."/>
            <person name="Steenkamp E.T."/>
        </authorList>
    </citation>
    <scope>NUCLEOTIDE SEQUENCE</scope>
    <source>
        <strain evidence="14">14AB</strain>
    </source>
</reference>
<comment type="catalytic activity">
    <reaction evidence="1">
        <text>ATP + protein L-histidine = ADP + protein N-phospho-L-histidine.</text>
        <dbReference type="EC" id="2.7.13.3"/>
    </reaction>
</comment>
<feature type="domain" description="Response regulatory" evidence="12">
    <location>
        <begin position="1833"/>
        <end position="1949"/>
    </location>
</feature>
<evidence type="ECO:0000313" key="14">
    <source>
        <dbReference type="EMBL" id="WBL80591.1"/>
    </source>
</evidence>
<name>A0ABY7MSI2_9BRAD</name>
<dbReference type="Gene3D" id="3.40.50.2300">
    <property type="match status" value="3"/>
</dbReference>
<feature type="modified residue" description="4-aspartylphosphate" evidence="8">
    <location>
        <position position="1882"/>
    </location>
</feature>
<protein>
    <recommendedName>
        <fullName evidence="3">histidine kinase</fullName>
        <ecNumber evidence="3">2.7.13.3</ecNumber>
    </recommendedName>
</protein>
<evidence type="ECO:0000256" key="2">
    <source>
        <dbReference type="ARBA" id="ARBA00004370"/>
    </source>
</evidence>
<feature type="domain" description="Histidine kinase" evidence="11">
    <location>
        <begin position="1429"/>
        <end position="1662"/>
    </location>
</feature>
<dbReference type="SMART" id="SM00387">
    <property type="entry name" value="HATPase_c"/>
    <property type="match status" value="1"/>
</dbReference>
<dbReference type="Gene3D" id="1.20.120.1530">
    <property type="match status" value="8"/>
</dbReference>
<gene>
    <name evidence="14" type="ORF">I3J27_09260</name>
</gene>
<dbReference type="SUPFAM" id="SSF58104">
    <property type="entry name" value="Methyl-accepting chemotaxis protein (MCP) signaling domain"/>
    <property type="match status" value="5"/>
</dbReference>
<feature type="modified residue" description="4-aspartylphosphate" evidence="8">
    <location>
        <position position="2029"/>
    </location>
</feature>
<feature type="compositionally biased region" description="Polar residues" evidence="10">
    <location>
        <begin position="1"/>
        <end position="11"/>
    </location>
</feature>
<evidence type="ECO:0000259" key="11">
    <source>
        <dbReference type="PROSITE" id="PS50109"/>
    </source>
</evidence>
<evidence type="ECO:0000256" key="5">
    <source>
        <dbReference type="ARBA" id="ARBA00022679"/>
    </source>
</evidence>
<dbReference type="CDD" id="cd17546">
    <property type="entry name" value="REC_hyHK_CKI1_RcsC-like"/>
    <property type="match status" value="1"/>
</dbReference>
<feature type="domain" description="Response regulatory" evidence="12">
    <location>
        <begin position="1979"/>
        <end position="2096"/>
    </location>
</feature>
<evidence type="ECO:0000256" key="6">
    <source>
        <dbReference type="ARBA" id="ARBA00022777"/>
    </source>
</evidence>
<feature type="domain" description="HAMP" evidence="13">
    <location>
        <begin position="397"/>
        <end position="449"/>
    </location>
</feature>
<dbReference type="SMART" id="SM00065">
    <property type="entry name" value="GAF"/>
    <property type="match status" value="1"/>
</dbReference>
<organism evidence="14 15">
    <name type="scientific">Bradyrhizobium xenonodulans</name>
    <dbReference type="NCBI Taxonomy" id="2736875"/>
    <lineage>
        <taxon>Bacteria</taxon>
        <taxon>Pseudomonadati</taxon>
        <taxon>Pseudomonadota</taxon>
        <taxon>Alphaproteobacteria</taxon>
        <taxon>Hyphomicrobiales</taxon>
        <taxon>Nitrobacteraceae</taxon>
        <taxon>Bradyrhizobium</taxon>
    </lineage>
</organism>
<dbReference type="PROSITE" id="PS50885">
    <property type="entry name" value="HAMP"/>
    <property type="match status" value="12"/>
</dbReference>